<evidence type="ECO:0000313" key="3">
    <source>
        <dbReference type="Proteomes" id="UP000823749"/>
    </source>
</evidence>
<keyword evidence="3" id="KW-1185">Reference proteome</keyword>
<dbReference type="EMBL" id="JACTNZ010000006">
    <property type="protein sequence ID" value="KAG5543614.1"/>
    <property type="molecule type" value="Genomic_DNA"/>
</dbReference>
<gene>
    <name evidence="2" type="ORF">RHGRI_016384</name>
</gene>
<evidence type="ECO:0000313" key="2">
    <source>
        <dbReference type="EMBL" id="KAG5543614.1"/>
    </source>
</evidence>
<accession>A0AAV6JTZ0</accession>
<sequence length="214" mass="22751">MKEKSGEVTPPQYDDREVVASYGTAVTSGERDEITEVGEGSEGLKEETKERAKETGTRRRTGDFNTAPTVTTTWIEDGVFVFLADSDGNLFELDDRCGRCSNVFVFTAGGFFRVCAPPLSAAAVADLEATVGRLILSSSSSSSKKDSSSAPLSNAPRPLSSSSSSSSSASRDGSGQRIGGVSEDIVNSVDQFLHEALQNPRERLSGKVLTRVIN</sequence>
<comment type="caution">
    <text evidence="2">The sequence shown here is derived from an EMBL/GenBank/DDBJ whole genome shotgun (WGS) entry which is preliminary data.</text>
</comment>
<protein>
    <submittedName>
        <fullName evidence="2">Uncharacterized protein</fullName>
    </submittedName>
</protein>
<feature type="region of interest" description="Disordered" evidence="1">
    <location>
        <begin position="1"/>
        <end position="65"/>
    </location>
</feature>
<organism evidence="2 3">
    <name type="scientific">Rhododendron griersonianum</name>
    <dbReference type="NCBI Taxonomy" id="479676"/>
    <lineage>
        <taxon>Eukaryota</taxon>
        <taxon>Viridiplantae</taxon>
        <taxon>Streptophyta</taxon>
        <taxon>Embryophyta</taxon>
        <taxon>Tracheophyta</taxon>
        <taxon>Spermatophyta</taxon>
        <taxon>Magnoliopsida</taxon>
        <taxon>eudicotyledons</taxon>
        <taxon>Gunneridae</taxon>
        <taxon>Pentapetalae</taxon>
        <taxon>asterids</taxon>
        <taxon>Ericales</taxon>
        <taxon>Ericaceae</taxon>
        <taxon>Ericoideae</taxon>
        <taxon>Rhodoreae</taxon>
        <taxon>Rhododendron</taxon>
    </lineage>
</organism>
<reference evidence="2 3" key="1">
    <citation type="submission" date="2020-08" db="EMBL/GenBank/DDBJ databases">
        <title>Plant Genome Project.</title>
        <authorList>
            <person name="Zhang R.-G."/>
        </authorList>
    </citation>
    <scope>NUCLEOTIDE SEQUENCE [LARGE SCALE GENOMIC DNA]</scope>
    <source>
        <strain evidence="2">WSP0</strain>
        <tissue evidence="2">Leaf</tissue>
    </source>
</reference>
<feature type="compositionally biased region" description="Low complexity" evidence="1">
    <location>
        <begin position="139"/>
        <end position="171"/>
    </location>
</feature>
<feature type="compositionally biased region" description="Basic and acidic residues" evidence="1">
    <location>
        <begin position="42"/>
        <end position="62"/>
    </location>
</feature>
<name>A0AAV6JTZ0_9ERIC</name>
<dbReference type="Proteomes" id="UP000823749">
    <property type="component" value="Chromosome 6"/>
</dbReference>
<proteinExistence type="predicted"/>
<feature type="region of interest" description="Disordered" evidence="1">
    <location>
        <begin position="139"/>
        <end position="180"/>
    </location>
</feature>
<dbReference type="AlphaFoldDB" id="A0AAV6JTZ0"/>
<evidence type="ECO:0000256" key="1">
    <source>
        <dbReference type="SAM" id="MobiDB-lite"/>
    </source>
</evidence>